<name>A0A495VCR0_9GAMM</name>
<feature type="domain" description="Leucine-binding protein" evidence="3">
    <location>
        <begin position="76"/>
        <end position="358"/>
    </location>
</feature>
<dbReference type="Pfam" id="PF13458">
    <property type="entry name" value="Peripla_BP_6"/>
    <property type="match status" value="1"/>
</dbReference>
<dbReference type="SUPFAM" id="SSF53822">
    <property type="entry name" value="Periplasmic binding protein-like I"/>
    <property type="match status" value="1"/>
</dbReference>
<reference evidence="4 5" key="1">
    <citation type="submission" date="2018-10" db="EMBL/GenBank/DDBJ databases">
        <title>Genomic Encyclopedia of Archaeal and Bacterial Type Strains, Phase II (KMG-II): from individual species to whole genera.</title>
        <authorList>
            <person name="Goeker M."/>
        </authorList>
    </citation>
    <scope>NUCLEOTIDE SEQUENCE [LARGE SCALE GENOMIC DNA]</scope>
    <source>
        <strain evidence="4 5">DSM 235</strain>
    </source>
</reference>
<keyword evidence="5" id="KW-1185">Reference proteome</keyword>
<dbReference type="InterPro" id="IPR028081">
    <property type="entry name" value="Leu-bd"/>
</dbReference>
<dbReference type="Gene3D" id="3.40.50.2300">
    <property type="match status" value="2"/>
</dbReference>
<evidence type="ECO:0000259" key="3">
    <source>
        <dbReference type="Pfam" id="PF13458"/>
    </source>
</evidence>
<keyword evidence="2" id="KW-0732">Signal</keyword>
<dbReference type="AlphaFoldDB" id="A0A495VCR0"/>
<dbReference type="InterPro" id="IPR022478">
    <property type="entry name" value="ABC_transptr_sub-bd_PQQ"/>
</dbReference>
<comment type="similarity">
    <text evidence="1">Belongs to the leucine-binding protein family.</text>
</comment>
<comment type="caution">
    <text evidence="4">The sequence shown here is derived from an EMBL/GenBank/DDBJ whole genome shotgun (WGS) entry which is preliminary data.</text>
</comment>
<sequence>MPGSIVTSLHSFAVPFDRPEGRSNSDQGGLALRRFAGVLLALTWTMSVPAEETRISIGLIGQVSEVHVPLSALEPAIQDDGAEGARQGIRDNNTTGRFTGHNFEFVQIQVKADESPVAALRELAGQGIRLVLVDLPAADLLALADLPEAAESILFNIGAPDDALRVSECRENLLHTAPSRAMLADALAQYLAWKRWTRWFLVAGQSPEDQAFAAALKRAAKRFGAKIEVEKTWTFEAGARRTDSGHFNEKAAANLFTQVADYDILVVADESDVFGEYLNYRTFRPRPLGGTQGLTATAWSGVNEQWGGTQFQRRFHQETGRWMTPRDYAAWLAVRSIGEAVTRTDSHDPRRLRDYLLGPDFALAAFKGVPVSYRDWNGQLRQPILITSPRLLVSVSPQEGFLHEHSTLDTLGYDRPESRCKR</sequence>
<evidence type="ECO:0000313" key="5">
    <source>
        <dbReference type="Proteomes" id="UP000274556"/>
    </source>
</evidence>
<evidence type="ECO:0000313" key="4">
    <source>
        <dbReference type="EMBL" id="RKT47142.1"/>
    </source>
</evidence>
<dbReference type="OrthoDB" id="5341635at2"/>
<protein>
    <submittedName>
        <fullName evidence="4">Amino acid/amide ABC transporter substrate-binding protein (HAAT family)</fullName>
    </submittedName>
</protein>
<dbReference type="InterPro" id="IPR051010">
    <property type="entry name" value="BCAA_transport"/>
</dbReference>
<evidence type="ECO:0000256" key="2">
    <source>
        <dbReference type="ARBA" id="ARBA00022729"/>
    </source>
</evidence>
<evidence type="ECO:0000256" key="1">
    <source>
        <dbReference type="ARBA" id="ARBA00010062"/>
    </source>
</evidence>
<accession>A0A495VCR0</accession>
<proteinExistence type="inferred from homology"/>
<dbReference type="CDD" id="cd06268">
    <property type="entry name" value="PBP1_ABC_transporter_LIVBP-like"/>
    <property type="match status" value="1"/>
</dbReference>
<dbReference type="InterPro" id="IPR028082">
    <property type="entry name" value="Peripla_BP_I"/>
</dbReference>
<dbReference type="EMBL" id="RBXL01000001">
    <property type="protein sequence ID" value="RKT47142.1"/>
    <property type="molecule type" value="Genomic_DNA"/>
</dbReference>
<dbReference type="Proteomes" id="UP000274556">
    <property type="component" value="Unassembled WGS sequence"/>
</dbReference>
<dbReference type="PANTHER" id="PTHR30483">
    <property type="entry name" value="LEUCINE-SPECIFIC-BINDING PROTEIN"/>
    <property type="match status" value="1"/>
</dbReference>
<gene>
    <name evidence="4" type="ORF">BDD21_4697</name>
</gene>
<organism evidence="4 5">
    <name type="scientific">Thiocapsa rosea</name>
    <dbReference type="NCBI Taxonomy" id="69360"/>
    <lineage>
        <taxon>Bacteria</taxon>
        <taxon>Pseudomonadati</taxon>
        <taxon>Pseudomonadota</taxon>
        <taxon>Gammaproteobacteria</taxon>
        <taxon>Chromatiales</taxon>
        <taxon>Chromatiaceae</taxon>
        <taxon>Thiocapsa</taxon>
    </lineage>
</organism>
<dbReference type="NCBIfam" id="TIGR03863">
    <property type="entry name" value="PQQ_ABC_bind"/>
    <property type="match status" value="1"/>
</dbReference>
<dbReference type="PANTHER" id="PTHR30483:SF6">
    <property type="entry name" value="PERIPLASMIC BINDING PROTEIN OF ABC TRANSPORTER FOR NATURAL AMINO ACIDS"/>
    <property type="match status" value="1"/>
</dbReference>